<name>A0AA43IVS6_PSESX</name>
<comment type="caution">
    <text evidence="1">The sequence shown here is derived from an EMBL/GenBank/DDBJ whole genome shotgun (WGS) entry which is preliminary data.</text>
</comment>
<gene>
    <name evidence="1" type="ORF">JW322_18975</name>
</gene>
<proteinExistence type="predicted"/>
<evidence type="ECO:0000313" key="2">
    <source>
        <dbReference type="Proteomes" id="UP001162155"/>
    </source>
</evidence>
<dbReference type="Proteomes" id="UP001162155">
    <property type="component" value="Unassembled WGS sequence"/>
</dbReference>
<dbReference type="RefSeq" id="WP_044309851.1">
    <property type="nucleotide sequence ID" value="NZ_JAFFRY010000026.1"/>
</dbReference>
<sequence>MTTRYVVTDVPRVEVRGVKNGIHSPPISAAKRWFMIQDTHTGGSIGDGYEDREEAAAHCERLNEKFKS</sequence>
<accession>A0AA43IVS6</accession>
<reference evidence="1" key="1">
    <citation type="submission" date="2021-02" db="EMBL/GenBank/DDBJ databases">
        <title>Genome analysis of blister spot of apple pathogen from New York area.</title>
        <authorList>
            <person name="Kandel P."/>
            <person name="Hockett K.L."/>
            <person name="Santander R."/>
            <person name="Acimovic S."/>
        </authorList>
    </citation>
    <scope>NUCLEOTIDE SEQUENCE</scope>
    <source>
        <strain evidence="1">PSP1</strain>
    </source>
</reference>
<dbReference type="EMBL" id="JAFFRZ010000001">
    <property type="protein sequence ID" value="MDH4623791.1"/>
    <property type="molecule type" value="Genomic_DNA"/>
</dbReference>
<organism evidence="1 2">
    <name type="scientific">Pseudomonas syringae pv. papulans</name>
    <dbReference type="NCBI Taxonomy" id="83963"/>
    <lineage>
        <taxon>Bacteria</taxon>
        <taxon>Pseudomonadati</taxon>
        <taxon>Pseudomonadota</taxon>
        <taxon>Gammaproteobacteria</taxon>
        <taxon>Pseudomonadales</taxon>
        <taxon>Pseudomonadaceae</taxon>
        <taxon>Pseudomonas</taxon>
        <taxon>Pseudomonas syringae</taxon>
    </lineage>
</organism>
<protein>
    <submittedName>
        <fullName evidence="1">Uncharacterized protein</fullName>
    </submittedName>
</protein>
<dbReference type="AlphaFoldDB" id="A0AA43IVS6"/>
<evidence type="ECO:0000313" key="1">
    <source>
        <dbReference type="EMBL" id="MDH4623791.1"/>
    </source>
</evidence>